<gene>
    <name evidence="1" type="ORF">Bequi_04610</name>
</gene>
<dbReference type="Pfam" id="PF04343">
    <property type="entry name" value="DUF488"/>
    <property type="match status" value="1"/>
</dbReference>
<name>A0ABT0QYN3_9MICO</name>
<comment type="caution">
    <text evidence="1">The sequence shown here is derived from an EMBL/GenBank/DDBJ whole genome shotgun (WGS) entry which is preliminary data.</text>
</comment>
<dbReference type="InterPro" id="IPR014519">
    <property type="entry name" value="UCP024492"/>
</dbReference>
<reference evidence="1" key="1">
    <citation type="submission" date="2022-02" db="EMBL/GenBank/DDBJ databases">
        <authorList>
            <person name="Lee M."/>
            <person name="Kim S.-J."/>
            <person name="Jung M.-Y."/>
        </authorList>
    </citation>
    <scope>NUCLEOTIDE SEQUENCE</scope>
    <source>
        <strain evidence="1">JHP9</strain>
    </source>
</reference>
<keyword evidence="2" id="KW-1185">Reference proteome</keyword>
<dbReference type="RefSeq" id="WP_249736797.1">
    <property type="nucleotide sequence ID" value="NZ_JAKNCJ010000002.1"/>
</dbReference>
<dbReference type="Proteomes" id="UP001203761">
    <property type="component" value="Unassembled WGS sequence"/>
</dbReference>
<dbReference type="PANTHER" id="PTHR39337">
    <property type="entry name" value="BLR5642 PROTEIN"/>
    <property type="match status" value="1"/>
</dbReference>
<dbReference type="EMBL" id="JAKNCJ010000002">
    <property type="protein sequence ID" value="MCL6422675.1"/>
    <property type="molecule type" value="Genomic_DNA"/>
</dbReference>
<protein>
    <submittedName>
        <fullName evidence="1">DUF488 domain-containing protein</fullName>
    </submittedName>
</protein>
<evidence type="ECO:0000313" key="2">
    <source>
        <dbReference type="Proteomes" id="UP001203761"/>
    </source>
</evidence>
<proteinExistence type="predicted"/>
<dbReference type="PANTHER" id="PTHR39337:SF1">
    <property type="entry name" value="BLR5642 PROTEIN"/>
    <property type="match status" value="1"/>
</dbReference>
<dbReference type="InterPro" id="IPR007438">
    <property type="entry name" value="DUF488"/>
</dbReference>
<organism evidence="1 2">
    <name type="scientific">Brachybacterium equifaecis</name>
    <dbReference type="NCBI Taxonomy" id="2910770"/>
    <lineage>
        <taxon>Bacteria</taxon>
        <taxon>Bacillati</taxon>
        <taxon>Actinomycetota</taxon>
        <taxon>Actinomycetes</taxon>
        <taxon>Micrococcales</taxon>
        <taxon>Dermabacteraceae</taxon>
        <taxon>Brachybacterium</taxon>
    </lineage>
</organism>
<dbReference type="PIRSF" id="PIRSF024492">
    <property type="entry name" value="UCP024492"/>
    <property type="match status" value="1"/>
</dbReference>
<evidence type="ECO:0000313" key="1">
    <source>
        <dbReference type="EMBL" id="MCL6422675.1"/>
    </source>
</evidence>
<sequence length="182" mass="20238">MTHPLLTFGHGRLDSEELGALIAGAGIAEVVDVRRFPGSRTNEAAARGAVPELCESLGIAYRWDERLGGRRRMTKDELEQSPDQWWQVAQFRAYAGWTRSEEFQEGLAELIAGMRERAVAVMCSEAVWWRCHRRIIADVAMLQEDLPVLHLLHSGDQKPAEPSDGARIGEDGLVVWDGTASD</sequence>
<accession>A0ABT0QYN3</accession>